<dbReference type="SMART" id="SM01260">
    <property type="entry name" value="LANC_like"/>
    <property type="match status" value="1"/>
</dbReference>
<dbReference type="InterPro" id="IPR025410">
    <property type="entry name" value="Lant_dehyd"/>
</dbReference>
<dbReference type="InterPro" id="IPR012341">
    <property type="entry name" value="6hp_glycosidase-like_sf"/>
</dbReference>
<dbReference type="InterPro" id="IPR017146">
    <property type="entry name" value="Lanti_2_LanM"/>
</dbReference>
<organism evidence="2 3">
    <name type="scientific">Blautia caecimuris</name>
    <dbReference type="NCBI Taxonomy" id="1796615"/>
    <lineage>
        <taxon>Bacteria</taxon>
        <taxon>Bacillati</taxon>
        <taxon>Bacillota</taxon>
        <taxon>Clostridia</taxon>
        <taxon>Lachnospirales</taxon>
        <taxon>Lachnospiraceae</taxon>
        <taxon>Blautia</taxon>
    </lineage>
</organism>
<dbReference type="Gene3D" id="1.50.10.10">
    <property type="match status" value="1"/>
</dbReference>
<sequence>MKQSTYLSERKYNSTKAVPNFRKEEYWKNILGKEIYEKINESENGILRKVLSEDEFEEILDVENNVIWKLYVEKKYNKSDLVLDVETQKNAYPFSQFLAPFVRVAEDLLVDASKNNDFFCRNKKLILSEFENNLFTKLLDCSVRTLIFEMNLCREYNELEGSNPEEEYSFYTEVCLNNERYIIEIFENYPALVRSILDITEDILEFYQEVTNRYENDLDDLKREFGVDLELMNISVGGSDSHNHGKSVVLFEFENNKKILYKPHSIASEKMYYFFLRWIGQCIEVDMKSYIVIDRKDYGWEECVIPLACDDEIQLSNYYRRMGVILCVNYILNAYDIHNENIIASGGYPIIIDTETILKNFEEYDVSRINSYTLNKIRESVIGQGLLPIHMRKGKSTPSIDLSGMAHEGGEEYPVKIPVIINENRSDMRYEYRYIKSTSQNNLPIFKGKGVLPGKYLDDIVCGFERAYVYVINNKEKVIDNIRGFKMLKLRHLRRDTQTYAMVLETSYHPDFMIDSAYREIFLMTLAKNKKIDSQKEYFSVKDEVLQLVHNDIPFYYYNADSRDLYSAYGLHICDYFERTAYDLVLEKVENMNMHDLKQQRLYIVLSILSLEDISSIGYNISRKRIDYLQPNSLNSNESFEKVIMHATSLILKRLYQDAILTPDRKKANWIGVSLGGIEDVKWNVMPLSYNLYDGIGGIAIFCHTYNELYKNDMSRELCQAVDETLNEHLEDIIMVYDKMGTDQSSGGFVGEGSLMYVYTVLFDITGRTDYIKNAEKLYSVVKTQVQIDKDNDITSGNAGIIITLLKMYHITGNKKYLDLAILAGDVLLKNGNKDNSETGWTYPGQPYSVSGLSHGYSGIALALFKLGQVTGNEKYTKIAKKAIIEENSMYSEAFGNWADRRLFKGRTGEERGNNPVTWCHGAAGILLARLKIYPYVDSEFKEIITADISKAANTLIRLGGLKNQCLCHGQVGNLEILFEYTKFLNDKDLKDMEHNTLIECLKRNKEYWNCGLVDGYEHYGFMLGISGIGYSLLRRVKKELPCILNLE</sequence>
<dbReference type="Proteomes" id="UP001549106">
    <property type="component" value="Unassembled WGS sequence"/>
</dbReference>
<name>A0ABV2M5Q0_9FIRM</name>
<reference evidence="2 3" key="1">
    <citation type="submission" date="2024-06" db="EMBL/GenBank/DDBJ databases">
        <title>Genomic Encyclopedia of Type Strains, Phase IV (KMG-IV): sequencing the most valuable type-strain genomes for metagenomic binning, comparative biology and taxonomic classification.</title>
        <authorList>
            <person name="Goeker M."/>
        </authorList>
    </citation>
    <scope>NUCLEOTIDE SEQUENCE [LARGE SCALE GENOMIC DNA]</scope>
    <source>
        <strain evidence="2 3">DSM 29492</strain>
    </source>
</reference>
<proteinExistence type="predicted"/>
<dbReference type="Pfam" id="PF05147">
    <property type="entry name" value="LANC_like"/>
    <property type="match status" value="1"/>
</dbReference>
<evidence type="ECO:0000313" key="3">
    <source>
        <dbReference type="Proteomes" id="UP001549106"/>
    </source>
</evidence>
<dbReference type="SUPFAM" id="SSF158745">
    <property type="entry name" value="LanC-like"/>
    <property type="match status" value="1"/>
</dbReference>
<feature type="domain" description="Lantibiotic biosynthesis protein dehydration" evidence="1">
    <location>
        <begin position="189"/>
        <end position="557"/>
    </location>
</feature>
<evidence type="ECO:0000259" key="1">
    <source>
        <dbReference type="Pfam" id="PF13575"/>
    </source>
</evidence>
<gene>
    <name evidence="2" type="ORF">ABID24_002986</name>
</gene>
<evidence type="ECO:0000313" key="2">
    <source>
        <dbReference type="EMBL" id="MET3751724.1"/>
    </source>
</evidence>
<comment type="caution">
    <text evidence="2">The sequence shown here is derived from an EMBL/GenBank/DDBJ whole genome shotgun (WGS) entry which is preliminary data.</text>
</comment>
<dbReference type="PRINTS" id="PR01950">
    <property type="entry name" value="LANCSUPER"/>
</dbReference>
<protein>
    <submittedName>
        <fullName evidence="2">Type 2 lantibiotic biosynthesis protein LanM</fullName>
    </submittedName>
</protein>
<dbReference type="PIRSF" id="PIRSF037228">
    <property type="entry name" value="Lant_mod_RumM"/>
    <property type="match status" value="1"/>
</dbReference>
<dbReference type="Pfam" id="PF13575">
    <property type="entry name" value="DUF4135"/>
    <property type="match status" value="1"/>
</dbReference>
<dbReference type="NCBIfam" id="TIGR03897">
    <property type="entry name" value="lanti_2_LanM"/>
    <property type="match status" value="1"/>
</dbReference>
<dbReference type="PANTHER" id="PTHR12736">
    <property type="entry name" value="LANC-LIKE PROTEIN"/>
    <property type="match status" value="1"/>
</dbReference>
<keyword evidence="3" id="KW-1185">Reference proteome</keyword>
<dbReference type="InterPro" id="IPR007822">
    <property type="entry name" value="LANC-like"/>
</dbReference>
<dbReference type="RefSeq" id="WP_257465293.1">
    <property type="nucleotide sequence ID" value="NZ_BAABXP010000007.1"/>
</dbReference>
<dbReference type="CDD" id="cd04792">
    <property type="entry name" value="LanM-like"/>
    <property type="match status" value="1"/>
</dbReference>
<dbReference type="PANTHER" id="PTHR12736:SF7">
    <property type="entry name" value="LANC-LIKE PROTEIN 3"/>
    <property type="match status" value="1"/>
</dbReference>
<dbReference type="EMBL" id="JBEPMJ010000027">
    <property type="protein sequence ID" value="MET3751724.1"/>
    <property type="molecule type" value="Genomic_DNA"/>
</dbReference>
<accession>A0ABV2M5Q0</accession>